<dbReference type="PANTHER" id="PTHR31111">
    <property type="entry name" value="BNAA05G37150D PROTEIN-RELATED"/>
    <property type="match status" value="1"/>
</dbReference>
<proteinExistence type="predicted"/>
<feature type="domain" description="F-box associated beta-propeller type 3" evidence="1">
    <location>
        <begin position="32"/>
        <end position="140"/>
    </location>
</feature>
<dbReference type="Proteomes" id="UP001202328">
    <property type="component" value="Unassembled WGS sequence"/>
</dbReference>
<evidence type="ECO:0000259" key="1">
    <source>
        <dbReference type="Pfam" id="PF08268"/>
    </source>
</evidence>
<comment type="caution">
    <text evidence="2">The sequence shown here is derived from an EMBL/GenBank/DDBJ whole genome shotgun (WGS) entry which is preliminary data.</text>
</comment>
<gene>
    <name evidence="2" type="ORF">MKW98_005392</name>
</gene>
<dbReference type="InterPro" id="IPR017451">
    <property type="entry name" value="F-box-assoc_interact_dom"/>
</dbReference>
<dbReference type="PANTHER" id="PTHR31111:SF136">
    <property type="entry name" value="F-BOX ASSOCIATED DOMAIN-CONTAINING PROTEIN"/>
    <property type="match status" value="1"/>
</dbReference>
<dbReference type="AlphaFoldDB" id="A0AAD4RXH0"/>
<keyword evidence="3" id="KW-1185">Reference proteome</keyword>
<dbReference type="Pfam" id="PF08268">
    <property type="entry name" value="FBA_3"/>
    <property type="match status" value="1"/>
</dbReference>
<sequence length="322" mass="37098">MFNKIGCLIDFWNYTTKEFLRIVPPVIGGGYYYKIRSSGFGFDSINNEYKLVIIVYMLETKSPKCLVYTFGIKSSWTEVRSPDSGLLLTSTYGATGGAGALFWRTSDPQVILLFDLHEDKLQYIRIPVERNAVKRLFEHKKSFVVAILQKKSLPVEGINTKTAHTLEKVHLKILKAYKDDQVWDKETIDLSTYSIPFSDNFRFVSFSDQILLYWADPKSSLFFNLHRKCLKVVKNICSGMSKKRLPRAAGAKDYWLNCEVENICSLKALLPVRAQKSDRAALNSMMESFQNMWTLQQPNTTVGGFFCSYYQSKTSEYYFFDD</sequence>
<dbReference type="EMBL" id="JAJJMB010017633">
    <property type="protein sequence ID" value="KAI3837059.1"/>
    <property type="molecule type" value="Genomic_DNA"/>
</dbReference>
<name>A0AAD4RXH0_9MAGN</name>
<protein>
    <recommendedName>
        <fullName evidence="1">F-box associated beta-propeller type 3 domain-containing protein</fullName>
    </recommendedName>
</protein>
<evidence type="ECO:0000313" key="2">
    <source>
        <dbReference type="EMBL" id="KAI3837059.1"/>
    </source>
</evidence>
<accession>A0AAD4RXH0</accession>
<evidence type="ECO:0000313" key="3">
    <source>
        <dbReference type="Proteomes" id="UP001202328"/>
    </source>
</evidence>
<dbReference type="NCBIfam" id="TIGR01640">
    <property type="entry name" value="F_box_assoc_1"/>
    <property type="match status" value="1"/>
</dbReference>
<reference evidence="2" key="1">
    <citation type="submission" date="2022-04" db="EMBL/GenBank/DDBJ databases">
        <title>A functionally conserved STORR gene fusion in Papaver species that diverged 16.8 million years ago.</title>
        <authorList>
            <person name="Catania T."/>
        </authorList>
    </citation>
    <scope>NUCLEOTIDE SEQUENCE</scope>
    <source>
        <strain evidence="2">S-188037</strain>
    </source>
</reference>
<organism evidence="2 3">
    <name type="scientific">Papaver atlanticum</name>
    <dbReference type="NCBI Taxonomy" id="357466"/>
    <lineage>
        <taxon>Eukaryota</taxon>
        <taxon>Viridiplantae</taxon>
        <taxon>Streptophyta</taxon>
        <taxon>Embryophyta</taxon>
        <taxon>Tracheophyta</taxon>
        <taxon>Spermatophyta</taxon>
        <taxon>Magnoliopsida</taxon>
        <taxon>Ranunculales</taxon>
        <taxon>Papaveraceae</taxon>
        <taxon>Papaveroideae</taxon>
        <taxon>Papaver</taxon>
    </lineage>
</organism>
<dbReference type="InterPro" id="IPR013187">
    <property type="entry name" value="F-box-assoc_dom_typ3"/>
</dbReference>